<reference evidence="1 2" key="1">
    <citation type="journal article" date="2018" name="PLoS ONE">
        <title>The draft genome of Kipferlia bialata reveals reductive genome evolution in fornicate parasites.</title>
        <authorList>
            <person name="Tanifuji G."/>
            <person name="Takabayashi S."/>
            <person name="Kume K."/>
            <person name="Takagi M."/>
            <person name="Nakayama T."/>
            <person name="Kamikawa R."/>
            <person name="Inagaki Y."/>
            <person name="Hashimoto T."/>
        </authorList>
    </citation>
    <scope>NUCLEOTIDE SEQUENCE [LARGE SCALE GENOMIC DNA]</scope>
    <source>
        <strain evidence="1">NY0173</strain>
    </source>
</reference>
<dbReference type="InterPro" id="IPR011009">
    <property type="entry name" value="Kinase-like_dom_sf"/>
</dbReference>
<dbReference type="Proteomes" id="UP000265618">
    <property type="component" value="Unassembled WGS sequence"/>
</dbReference>
<organism evidence="1 2">
    <name type="scientific">Kipferlia bialata</name>
    <dbReference type="NCBI Taxonomy" id="797122"/>
    <lineage>
        <taxon>Eukaryota</taxon>
        <taxon>Metamonada</taxon>
        <taxon>Carpediemonas-like organisms</taxon>
        <taxon>Kipferlia</taxon>
    </lineage>
</organism>
<dbReference type="AlphaFoldDB" id="A0A391NSF2"/>
<protein>
    <submittedName>
        <fullName evidence="1">Uncharacterized protein</fullName>
    </submittedName>
</protein>
<keyword evidence="2" id="KW-1185">Reference proteome</keyword>
<accession>A0A391NSF2</accession>
<dbReference type="EMBL" id="BDIP01000363">
    <property type="protein sequence ID" value="GCA62248.1"/>
    <property type="molecule type" value="Genomic_DNA"/>
</dbReference>
<evidence type="ECO:0000313" key="1">
    <source>
        <dbReference type="EMBL" id="GCA62248.1"/>
    </source>
</evidence>
<name>A0A391NSF2_9EUKA</name>
<proteinExistence type="predicted"/>
<dbReference type="SUPFAM" id="SSF56112">
    <property type="entry name" value="Protein kinase-like (PK-like)"/>
    <property type="match status" value="1"/>
</dbReference>
<evidence type="ECO:0000313" key="2">
    <source>
        <dbReference type="Proteomes" id="UP000265618"/>
    </source>
</evidence>
<sequence length="421" mass="46778">MVRSEEAYSAVKAHLYEEYGSLFALDSRAVPDNSAVPHLVVHPIKGQGWNAVSVIVTVHGPDSEEVGTTGDGGREKKEYFVKLWSPDSRERPKQLKEAYTIYQSLSQHLSHGTEGHDVHGGVPMVLLPTLFCSDRGECVTTIHVRSTQEAAQPRDECSPSFDQYSVCVFQSVSGAMPVSPDQWEGSETEVDIQRGVARLLRDMRLLCQTCLSDTPVLPYIQQWRQEMGEIALGLEGIPPGTFSVNAHRVASSIMHLLETVYGSDSEESYTCKECTYSHRDLSYWNLIWGTPSTESEIMPDKSDRQEPSLYLTDFDRLCVAPPELDLVFLSAYTPTTPCDMGSRRLSVLGDSGLDSTDAPLRPGIYAYRLCCLWRHGEDLLDIYRRMAKGGIESQGSSSLKEVANEYIVPAIEAVLDTEEVV</sequence>
<comment type="caution">
    <text evidence="1">The sequence shown here is derived from an EMBL/GenBank/DDBJ whole genome shotgun (WGS) entry which is preliminary data.</text>
</comment>
<gene>
    <name evidence="1" type="ORF">KIPB_002269</name>
</gene>